<feature type="domain" description="STAT transcription factor DNA-binding" evidence="15">
    <location>
        <begin position="368"/>
        <end position="503"/>
    </location>
</feature>
<keyword evidence="7" id="KW-0805">Transcription regulation</keyword>
<keyword evidence="5" id="KW-0597">Phosphoprotein</keyword>
<feature type="domain" description="Signal transducer and activator of transcription linker" evidence="16">
    <location>
        <begin position="530"/>
        <end position="603"/>
    </location>
</feature>
<keyword evidence="8" id="KW-0238">DNA-binding</keyword>
<dbReference type="InterPro" id="IPR013800">
    <property type="entry name" value="STAT_TF_alpha"/>
</dbReference>
<keyword evidence="10" id="KW-0804">Transcription</keyword>
<evidence type="ECO:0000256" key="7">
    <source>
        <dbReference type="ARBA" id="ARBA00023015"/>
    </source>
</evidence>
<dbReference type="SUPFAM" id="SSF47655">
    <property type="entry name" value="STAT"/>
    <property type="match status" value="1"/>
</dbReference>
<evidence type="ECO:0000256" key="5">
    <source>
        <dbReference type="ARBA" id="ARBA00022553"/>
    </source>
</evidence>
<evidence type="ECO:0000256" key="11">
    <source>
        <dbReference type="ARBA" id="ARBA00023242"/>
    </source>
</evidence>
<evidence type="ECO:0000256" key="10">
    <source>
        <dbReference type="ARBA" id="ARBA00023163"/>
    </source>
</evidence>
<feature type="domain" description="STAT transcription factor all-alpha" evidence="14">
    <location>
        <begin position="182"/>
        <end position="338"/>
    </location>
</feature>
<comment type="subcellular location">
    <subcellularLocation>
        <location evidence="2">Cytoplasm</location>
    </subcellularLocation>
    <subcellularLocation>
        <location evidence="1">Nucleus</location>
    </subcellularLocation>
</comment>
<feature type="compositionally biased region" description="Polar residues" evidence="13">
    <location>
        <begin position="795"/>
        <end position="812"/>
    </location>
</feature>
<dbReference type="Pfam" id="PF02864">
    <property type="entry name" value="STAT_bind"/>
    <property type="match status" value="1"/>
</dbReference>
<dbReference type="Pfam" id="PF01017">
    <property type="entry name" value="STAT_alpha"/>
    <property type="match status" value="1"/>
</dbReference>
<dbReference type="InterPro" id="IPR001217">
    <property type="entry name" value="STAT"/>
</dbReference>
<evidence type="ECO:0000256" key="2">
    <source>
        <dbReference type="ARBA" id="ARBA00004496"/>
    </source>
</evidence>
<evidence type="ECO:0000256" key="12">
    <source>
        <dbReference type="SAM" id="Coils"/>
    </source>
</evidence>
<evidence type="ECO:0000256" key="1">
    <source>
        <dbReference type="ARBA" id="ARBA00004123"/>
    </source>
</evidence>
<feature type="region of interest" description="Disordered" evidence="13">
    <location>
        <begin position="770"/>
        <end position="875"/>
    </location>
</feature>
<keyword evidence="12" id="KW-0175">Coiled coil</keyword>
<evidence type="ECO:0000256" key="9">
    <source>
        <dbReference type="ARBA" id="ARBA00023159"/>
    </source>
</evidence>
<comment type="similarity">
    <text evidence="3">Belongs to the transcription factor STAT family.</text>
</comment>
<dbReference type="Gene3D" id="3.30.505.10">
    <property type="entry name" value="SH2 domain"/>
    <property type="match status" value="1"/>
</dbReference>
<evidence type="ECO:0000313" key="18">
    <source>
        <dbReference type="Proteomes" id="UP001634394"/>
    </source>
</evidence>
<evidence type="ECO:0000259" key="15">
    <source>
        <dbReference type="Pfam" id="PF02864"/>
    </source>
</evidence>
<feature type="compositionally biased region" description="Basic and acidic residues" evidence="13">
    <location>
        <begin position="820"/>
        <end position="834"/>
    </location>
</feature>
<dbReference type="AlphaFoldDB" id="A0ABD3WE64"/>
<evidence type="ECO:0000256" key="4">
    <source>
        <dbReference type="ARBA" id="ARBA00022490"/>
    </source>
</evidence>
<dbReference type="GO" id="GO:0003677">
    <property type="term" value="F:DNA binding"/>
    <property type="evidence" value="ECO:0007669"/>
    <property type="project" value="UniProtKB-KW"/>
</dbReference>
<protein>
    <recommendedName>
        <fullName evidence="19">Signal transducer and activator of transcription</fullName>
    </recommendedName>
</protein>
<feature type="coiled-coil region" evidence="12">
    <location>
        <begin position="171"/>
        <end position="244"/>
    </location>
</feature>
<keyword evidence="9" id="KW-0010">Activator</keyword>
<keyword evidence="6" id="KW-0727">SH2 domain</keyword>
<dbReference type="Gene3D" id="2.60.40.630">
    <property type="entry name" value="STAT transcription factor, DNA-binding domain"/>
    <property type="match status" value="1"/>
</dbReference>
<dbReference type="Proteomes" id="UP001634394">
    <property type="component" value="Unassembled WGS sequence"/>
</dbReference>
<dbReference type="Pfam" id="PF21354">
    <property type="entry name" value="STAT_linker"/>
    <property type="match status" value="1"/>
</dbReference>
<dbReference type="InterPro" id="IPR015988">
    <property type="entry name" value="STAT_TF_CC"/>
</dbReference>
<dbReference type="InterPro" id="IPR012345">
    <property type="entry name" value="STAT_TF_DNA-bd_N"/>
</dbReference>
<evidence type="ECO:0000256" key="8">
    <source>
        <dbReference type="ARBA" id="ARBA00023125"/>
    </source>
</evidence>
<keyword evidence="4" id="KW-0963">Cytoplasm</keyword>
<evidence type="ECO:0000256" key="6">
    <source>
        <dbReference type="ARBA" id="ARBA00022999"/>
    </source>
</evidence>
<organism evidence="17 18">
    <name type="scientific">Sinanodonta woodiana</name>
    <name type="common">Chinese pond mussel</name>
    <name type="synonym">Anodonta woodiana</name>
    <dbReference type="NCBI Taxonomy" id="1069815"/>
    <lineage>
        <taxon>Eukaryota</taxon>
        <taxon>Metazoa</taxon>
        <taxon>Spiralia</taxon>
        <taxon>Lophotrochozoa</taxon>
        <taxon>Mollusca</taxon>
        <taxon>Bivalvia</taxon>
        <taxon>Autobranchia</taxon>
        <taxon>Heteroconchia</taxon>
        <taxon>Palaeoheterodonta</taxon>
        <taxon>Unionida</taxon>
        <taxon>Unionoidea</taxon>
        <taxon>Unionidae</taxon>
        <taxon>Unioninae</taxon>
        <taxon>Sinanodonta</taxon>
    </lineage>
</organism>
<dbReference type="GO" id="GO:0005737">
    <property type="term" value="C:cytoplasm"/>
    <property type="evidence" value="ECO:0007669"/>
    <property type="project" value="UniProtKB-SubCell"/>
</dbReference>
<dbReference type="EMBL" id="JBJQND010000007">
    <property type="protein sequence ID" value="KAL3872219.1"/>
    <property type="molecule type" value="Genomic_DNA"/>
</dbReference>
<evidence type="ECO:0000256" key="13">
    <source>
        <dbReference type="SAM" id="MobiDB-lite"/>
    </source>
</evidence>
<evidence type="ECO:0000259" key="16">
    <source>
        <dbReference type="Pfam" id="PF21354"/>
    </source>
</evidence>
<evidence type="ECO:0000259" key="14">
    <source>
        <dbReference type="Pfam" id="PF01017"/>
    </source>
</evidence>
<dbReference type="InterPro" id="IPR048988">
    <property type="entry name" value="STAT_linker"/>
</dbReference>
<accession>A0ABD3WE64</accession>
<dbReference type="InterPro" id="IPR013801">
    <property type="entry name" value="STAT_TF_DNA-bd"/>
</dbReference>
<proteinExistence type="inferred from homology"/>
<evidence type="ECO:0000313" key="17">
    <source>
        <dbReference type="EMBL" id="KAL3872219.1"/>
    </source>
</evidence>
<dbReference type="Gene3D" id="1.10.238.10">
    <property type="entry name" value="EF-hand"/>
    <property type="match status" value="1"/>
</dbReference>
<dbReference type="InterPro" id="IPR008967">
    <property type="entry name" value="p53-like_TF_DNA-bd_sf"/>
</dbReference>
<dbReference type="InterPro" id="IPR036860">
    <property type="entry name" value="SH2_dom_sf"/>
</dbReference>
<evidence type="ECO:0008006" key="19">
    <source>
        <dbReference type="Google" id="ProtNLM"/>
    </source>
</evidence>
<reference evidence="17 18" key="1">
    <citation type="submission" date="2024-11" db="EMBL/GenBank/DDBJ databases">
        <title>Chromosome-level genome assembly of the freshwater bivalve Anodonta woodiana.</title>
        <authorList>
            <person name="Chen X."/>
        </authorList>
    </citation>
    <scope>NUCLEOTIDE SEQUENCE [LARGE SCALE GENOMIC DNA]</scope>
    <source>
        <strain evidence="17">MN2024</strain>
        <tissue evidence="17">Gills</tissue>
    </source>
</reference>
<name>A0ABD3WE64_SINWO</name>
<dbReference type="PANTHER" id="PTHR11801">
    <property type="entry name" value="SIGNAL TRANSDUCER AND ACTIVATOR OF TRANSCRIPTION"/>
    <property type="match status" value="1"/>
</dbReference>
<dbReference type="Gene3D" id="1.20.1050.20">
    <property type="entry name" value="STAT transcription factor, all-alpha domain"/>
    <property type="match status" value="1"/>
</dbReference>
<dbReference type="SUPFAM" id="SSF49417">
    <property type="entry name" value="p53-like transcription factors"/>
    <property type="match status" value="1"/>
</dbReference>
<sequence>MSGEPASPISAERQHLLQLLQSPVEPESTNQRLQLFRNWSEIINRREIPIEVRMCLEPWRKRFHEQGKNACQMRLKGLDGVAKQQEEQLCSELAEKITEQAAMESDPLKRFSLMDIKRKIEDCLVEDLVSNIIQCFDDEDKLLEKYLKERDSEGMQIDEASSGGGTKDQMITDAQDKVKKIEKHLNEMKKKVASWKQENEDLENEDFKFDGLNRLSQIKKINGSADLNKALEKHRTKKEEIQKNIATNKHTLLEMEKMLQMDVSELKSDMVAIVDTLLADVQCWRSQQQLAYVNMREEPNLDLIASRCGRVGELLWNICFQLLKEWRNLQCDAPFKETSKVDSFTEFYALFCKILQGTFLVTEQDSYVVKTDKKSLPKIVVRILAAEKLDCLTRGRDVTALFCYEQRVNMAYSPERFSLDLKLVEKYSEKLKQGQKKSFTQPKGAKYYQAIFSDLQLDKNKFERDIHVKVHEAKYRLVFVTQVDLDGTDRESLWTMSLPLVVITGAIQNCAALASSIWQCYSTDDVFKMPLKAEENLPWKVVAKILNAKMRRLGNRDLTEEHLRHLGYRLTGESNLHPEREISFQLFCEEKMQNCSFSFWRWFLGIYNLIDKYLKPYWLEGLIEGFIDKDEAKQKLQEHKKNRMFLLRFSDNHLTDSQGIHSMFGAVTGSVLSIKTQGGKKIGVVDSIDPITSKKLHERNLAVILKTSKDKRNDDIYQHLFPGDRTRDEAFKQFYEKGPVVEGYSHAEDYLVIHLEQALCSLDLDEEQRKRKTPSTHSLPSCIQPHVNDAMGNKSLHTTTDPTQPMGQNSAIPSPAKQLDCPELRKRLSIDSRDGYGSAKEMMNRSNPTWFSPRGPPSMESMSDKTADSPGDSHIGSPLGNPYVQSCPDQVNPHQAVNIHEIPATSYQQLSLTSTNICNQQILLSQVPVPKTTQINVATKKIQGFNIGTMSQFQVSTESSKPVFTQAAGKDMHRQTEDCSSSPLHIDEGSSLSSCYSNETSMTDEESLASPKTFVPLTNVMPVEHTSEYVQDIIFQINGACWQYNAVDQSFHQNQFQQQQVGGNLPNLVQLDNTFQETNNGLQYNHDTREQQHTMTERSSSFPYDIGDYLDTQMQLDSGGSQIDTSIFDTIITAE</sequence>
<evidence type="ECO:0000256" key="3">
    <source>
        <dbReference type="ARBA" id="ARBA00005586"/>
    </source>
</evidence>
<keyword evidence="11" id="KW-0539">Nucleus</keyword>
<gene>
    <name evidence="17" type="ORF">ACJMK2_040157</name>
</gene>
<dbReference type="GO" id="GO:0005634">
    <property type="term" value="C:nucleus"/>
    <property type="evidence" value="ECO:0007669"/>
    <property type="project" value="UniProtKB-SubCell"/>
</dbReference>
<comment type="caution">
    <text evidence="17">The sequence shown here is derived from an EMBL/GenBank/DDBJ whole genome shotgun (WGS) entry which is preliminary data.</text>
</comment>
<keyword evidence="18" id="KW-1185">Reference proteome</keyword>
<dbReference type="SUPFAM" id="SSF55550">
    <property type="entry name" value="SH2 domain"/>
    <property type="match status" value="1"/>
</dbReference>